<accession>A0A9D4SLU1</accession>
<gene>
    <name evidence="2" type="ORF">HPB52_024537</name>
</gene>
<reference evidence="2" key="2">
    <citation type="submission" date="2021-09" db="EMBL/GenBank/DDBJ databases">
        <authorList>
            <person name="Jia N."/>
            <person name="Wang J."/>
            <person name="Shi W."/>
            <person name="Du L."/>
            <person name="Sun Y."/>
            <person name="Zhan W."/>
            <person name="Jiang J."/>
            <person name="Wang Q."/>
            <person name="Zhang B."/>
            <person name="Ji P."/>
            <person name="Sakyi L.B."/>
            <person name="Cui X."/>
            <person name="Yuan T."/>
            <person name="Jiang B."/>
            <person name="Yang W."/>
            <person name="Lam T.T.-Y."/>
            <person name="Chang Q."/>
            <person name="Ding S."/>
            <person name="Wang X."/>
            <person name="Zhu J."/>
            <person name="Ruan X."/>
            <person name="Zhao L."/>
            <person name="Wei J."/>
            <person name="Que T."/>
            <person name="Du C."/>
            <person name="Cheng J."/>
            <person name="Dai P."/>
            <person name="Han X."/>
            <person name="Huang E."/>
            <person name="Gao Y."/>
            <person name="Liu J."/>
            <person name="Shao H."/>
            <person name="Ye R."/>
            <person name="Li L."/>
            <person name="Wei W."/>
            <person name="Wang X."/>
            <person name="Wang C."/>
            <person name="Huo Q."/>
            <person name="Li W."/>
            <person name="Guo W."/>
            <person name="Chen H."/>
            <person name="Chen S."/>
            <person name="Zhou L."/>
            <person name="Zhou L."/>
            <person name="Ni X."/>
            <person name="Tian J."/>
            <person name="Zhou Y."/>
            <person name="Sheng Y."/>
            <person name="Liu T."/>
            <person name="Pan Y."/>
            <person name="Xia L."/>
            <person name="Li J."/>
            <person name="Zhao F."/>
            <person name="Cao W."/>
        </authorList>
    </citation>
    <scope>NUCLEOTIDE SEQUENCE</scope>
    <source>
        <strain evidence="2">Rsan-2018</strain>
        <tissue evidence="2">Larvae</tissue>
    </source>
</reference>
<evidence type="ECO:0000313" key="2">
    <source>
        <dbReference type="EMBL" id="KAH7932453.1"/>
    </source>
</evidence>
<dbReference type="VEuPathDB" id="VectorBase:RSAN_041194"/>
<dbReference type="Gene3D" id="3.80.10.10">
    <property type="entry name" value="Ribonuclease Inhibitor"/>
    <property type="match status" value="1"/>
</dbReference>
<dbReference type="SUPFAM" id="SSF52047">
    <property type="entry name" value="RNI-like"/>
    <property type="match status" value="1"/>
</dbReference>
<evidence type="ECO:0000256" key="1">
    <source>
        <dbReference type="SAM" id="MobiDB-lite"/>
    </source>
</evidence>
<organism evidence="2 3">
    <name type="scientific">Rhipicephalus sanguineus</name>
    <name type="common">Brown dog tick</name>
    <name type="synonym">Ixodes sanguineus</name>
    <dbReference type="NCBI Taxonomy" id="34632"/>
    <lineage>
        <taxon>Eukaryota</taxon>
        <taxon>Metazoa</taxon>
        <taxon>Ecdysozoa</taxon>
        <taxon>Arthropoda</taxon>
        <taxon>Chelicerata</taxon>
        <taxon>Arachnida</taxon>
        <taxon>Acari</taxon>
        <taxon>Parasitiformes</taxon>
        <taxon>Ixodida</taxon>
        <taxon>Ixodoidea</taxon>
        <taxon>Ixodidae</taxon>
        <taxon>Rhipicephalinae</taxon>
        <taxon>Rhipicephalus</taxon>
        <taxon>Rhipicephalus</taxon>
    </lineage>
</organism>
<sequence length="300" mass="32856">MMDTSSEPGERDAGVLTPEYMASLQALCRLTKPTLDDITAIFTNEFRAALGDIPEPPVPIDAPSTSRGHPPPRGSRKRGGRKSGNEAFLERVSSHELTGPCGRCIQRVEVDTILTKLEEAVFWDAVHNCAGVRDHFEFHSPHIHFFCREFPGDSVQWARSIATLKGLRSLTLANMRLDKEVAEILGRYLAETTALNTLNLSQVEEAGGDGIVTLLNYLASNLSVKSMEVTREMLEGQAGEALAGVVRRHVALNKLEINGSTFAHPEAVLKAAVKSPSLKTLNVNECRLSTMDIHNMAKPF</sequence>
<evidence type="ECO:0000313" key="3">
    <source>
        <dbReference type="Proteomes" id="UP000821837"/>
    </source>
</evidence>
<dbReference type="EMBL" id="JABSTV010001456">
    <property type="protein sequence ID" value="KAH7932453.1"/>
    <property type="molecule type" value="Genomic_DNA"/>
</dbReference>
<comment type="caution">
    <text evidence="2">The sequence shown here is derived from an EMBL/GenBank/DDBJ whole genome shotgun (WGS) entry which is preliminary data.</text>
</comment>
<dbReference type="VEuPathDB" id="VectorBase:RSAN_037332"/>
<name>A0A9D4SLU1_RHISA</name>
<dbReference type="InterPro" id="IPR032675">
    <property type="entry name" value="LRR_dom_sf"/>
</dbReference>
<proteinExistence type="predicted"/>
<dbReference type="Proteomes" id="UP000821837">
    <property type="component" value="Unassembled WGS sequence"/>
</dbReference>
<protein>
    <submittedName>
        <fullName evidence="2">Uncharacterized protein</fullName>
    </submittedName>
</protein>
<keyword evidence="3" id="KW-1185">Reference proteome</keyword>
<dbReference type="AlphaFoldDB" id="A0A9D4SLU1"/>
<reference evidence="2" key="1">
    <citation type="journal article" date="2020" name="Cell">
        <title>Large-Scale Comparative Analyses of Tick Genomes Elucidate Their Genetic Diversity and Vector Capacities.</title>
        <authorList>
            <consortium name="Tick Genome and Microbiome Consortium (TIGMIC)"/>
            <person name="Jia N."/>
            <person name="Wang J."/>
            <person name="Shi W."/>
            <person name="Du L."/>
            <person name="Sun Y."/>
            <person name="Zhan W."/>
            <person name="Jiang J.F."/>
            <person name="Wang Q."/>
            <person name="Zhang B."/>
            <person name="Ji P."/>
            <person name="Bell-Sakyi L."/>
            <person name="Cui X.M."/>
            <person name="Yuan T.T."/>
            <person name="Jiang B.G."/>
            <person name="Yang W.F."/>
            <person name="Lam T.T."/>
            <person name="Chang Q.C."/>
            <person name="Ding S.J."/>
            <person name="Wang X.J."/>
            <person name="Zhu J.G."/>
            <person name="Ruan X.D."/>
            <person name="Zhao L."/>
            <person name="Wei J.T."/>
            <person name="Ye R.Z."/>
            <person name="Que T.C."/>
            <person name="Du C.H."/>
            <person name="Zhou Y.H."/>
            <person name="Cheng J.X."/>
            <person name="Dai P.F."/>
            <person name="Guo W.B."/>
            <person name="Han X.H."/>
            <person name="Huang E.J."/>
            <person name="Li L.F."/>
            <person name="Wei W."/>
            <person name="Gao Y.C."/>
            <person name="Liu J.Z."/>
            <person name="Shao H.Z."/>
            <person name="Wang X."/>
            <person name="Wang C.C."/>
            <person name="Yang T.C."/>
            <person name="Huo Q.B."/>
            <person name="Li W."/>
            <person name="Chen H.Y."/>
            <person name="Chen S.E."/>
            <person name="Zhou L.G."/>
            <person name="Ni X.B."/>
            <person name="Tian J.H."/>
            <person name="Sheng Y."/>
            <person name="Liu T."/>
            <person name="Pan Y.S."/>
            <person name="Xia L.Y."/>
            <person name="Li J."/>
            <person name="Zhao F."/>
            <person name="Cao W.C."/>
        </authorList>
    </citation>
    <scope>NUCLEOTIDE SEQUENCE</scope>
    <source>
        <strain evidence="2">Rsan-2018</strain>
    </source>
</reference>
<feature type="region of interest" description="Disordered" evidence="1">
    <location>
        <begin position="52"/>
        <end position="84"/>
    </location>
</feature>